<dbReference type="Gene3D" id="3.90.226.10">
    <property type="entry name" value="2-enoyl-CoA Hydratase, Chain A, domain 1"/>
    <property type="match status" value="2"/>
</dbReference>
<organism evidence="4 5">
    <name type="scientific">Variibacter gotjawalensis</name>
    <dbReference type="NCBI Taxonomy" id="1333996"/>
    <lineage>
        <taxon>Bacteria</taxon>
        <taxon>Pseudomonadati</taxon>
        <taxon>Pseudomonadota</taxon>
        <taxon>Alphaproteobacteria</taxon>
        <taxon>Hyphomicrobiales</taxon>
        <taxon>Nitrobacteraceae</taxon>
        <taxon>Variibacter</taxon>
    </lineage>
</organism>
<evidence type="ECO:0000313" key="5">
    <source>
        <dbReference type="Proteomes" id="UP000236884"/>
    </source>
</evidence>
<dbReference type="Proteomes" id="UP000236884">
    <property type="component" value="Chromosome"/>
</dbReference>
<feature type="domain" description="CoA carboxyltransferase C-terminal" evidence="3">
    <location>
        <begin position="286"/>
        <end position="525"/>
    </location>
</feature>
<dbReference type="InterPro" id="IPR051047">
    <property type="entry name" value="AccD/PCCB"/>
</dbReference>
<dbReference type="KEGG" id="vgo:GJW-30_1_03623"/>
<proteinExistence type="predicted"/>
<dbReference type="PROSITE" id="PS50980">
    <property type="entry name" value="COA_CT_NTER"/>
    <property type="match status" value="1"/>
</dbReference>
<protein>
    <submittedName>
        <fullName evidence="4">Methylmalonyl-CoA carboxyltransferase 12S subunit</fullName>
        <ecNumber evidence="4">2.1.3.1</ecNumber>
    </submittedName>
</protein>
<accession>A0A0S3PYQ5</accession>
<dbReference type="GO" id="GO:0004658">
    <property type="term" value="F:propionyl-CoA carboxylase activity"/>
    <property type="evidence" value="ECO:0007669"/>
    <property type="project" value="TreeGrafter"/>
</dbReference>
<dbReference type="EMBL" id="AP014946">
    <property type="protein sequence ID" value="BAT61073.1"/>
    <property type="molecule type" value="Genomic_DNA"/>
</dbReference>
<evidence type="ECO:0000259" key="3">
    <source>
        <dbReference type="PROSITE" id="PS50989"/>
    </source>
</evidence>
<feature type="region of interest" description="Disordered" evidence="1">
    <location>
        <begin position="1"/>
        <end position="21"/>
    </location>
</feature>
<dbReference type="PROSITE" id="PS50989">
    <property type="entry name" value="COA_CT_CTER"/>
    <property type="match status" value="1"/>
</dbReference>
<dbReference type="OrthoDB" id="9803706at2"/>
<dbReference type="InterPro" id="IPR029045">
    <property type="entry name" value="ClpP/crotonase-like_dom_sf"/>
</dbReference>
<reference evidence="4 5" key="1">
    <citation type="submission" date="2015-08" db="EMBL/GenBank/DDBJ databases">
        <title>Investigation of the bacterial diversity of lava forest soil.</title>
        <authorList>
            <person name="Lee J.S."/>
        </authorList>
    </citation>
    <scope>NUCLEOTIDE SEQUENCE [LARGE SCALE GENOMIC DNA]</scope>
    <source>
        <strain evidence="4 5">GJW-30</strain>
    </source>
</reference>
<keyword evidence="4" id="KW-0808">Transferase</keyword>
<dbReference type="GO" id="GO:0047154">
    <property type="term" value="F:methylmalonyl-CoA carboxytransferase activity"/>
    <property type="evidence" value="ECO:0007669"/>
    <property type="project" value="UniProtKB-EC"/>
</dbReference>
<dbReference type="Pfam" id="PF01039">
    <property type="entry name" value="Carboxyl_trans"/>
    <property type="match status" value="1"/>
</dbReference>
<dbReference type="EC" id="2.1.3.1" evidence="4"/>
<evidence type="ECO:0000256" key="1">
    <source>
        <dbReference type="SAM" id="MobiDB-lite"/>
    </source>
</evidence>
<dbReference type="PANTHER" id="PTHR43842:SF2">
    <property type="entry name" value="PROPIONYL-COA CARBOXYLASE BETA CHAIN, MITOCHONDRIAL"/>
    <property type="match status" value="1"/>
</dbReference>
<dbReference type="InterPro" id="IPR011762">
    <property type="entry name" value="COA_CT_N"/>
</dbReference>
<name>A0A0S3PYQ5_9BRAD</name>
<dbReference type="RefSeq" id="WP_096357814.1">
    <property type="nucleotide sequence ID" value="NZ_AP014946.1"/>
</dbReference>
<dbReference type="PANTHER" id="PTHR43842">
    <property type="entry name" value="PROPIONYL-COA CARBOXYLASE BETA CHAIN"/>
    <property type="match status" value="1"/>
</dbReference>
<keyword evidence="5" id="KW-1185">Reference proteome</keyword>
<dbReference type="InterPro" id="IPR034733">
    <property type="entry name" value="AcCoA_carboxyl_beta"/>
</dbReference>
<dbReference type="InterPro" id="IPR011763">
    <property type="entry name" value="COA_CT_C"/>
</dbReference>
<sequence>MSNRRPPDPSGNKKGWQPEIDDLRQREQFAKELGGADKIERQKKGGRLTVRQRIDALIDKESFREIGTIAGRATYDADNKLQTFTPSNRVMGRAMVGGRPVIVTGDDFTVRGGSADATIPTKAIYAEQMANEFQLPIIRVIEGSGGGGSVKTIETTGRANLPGGLGESSRWYEYATDNLATVPVVGLGLGSVAGLGAALLTASHYSVIVKSMSAVFVAGPPVVARIGEKSDLGKQELGGWGIQCSAGAVDDAVDTEEQAFAQARKFLSYLPNSVHDVSPRGPRTDPPTRREDSLFTAVPRDRTQPYKMRPIIEAIVDKGSFFEMGKWFGRGIITGLARADGVPVAVMAGDSFHQGGSWTADVCDKVIRFVDLAETFHLPILYLVDCPGFAIGLDAEKAATIRHGVRAMAAVNQSTVPWCSIMVRNAFGVAGVVHKPAGRMAMRYAWPSAWWGSLPLEGGIEAAYRADLDAADDPKAKMAEIEDRLNALRSPLRSAEAFWIEEMLDPRDTRKIVCEFANLAMPLRKPGRASFGMRP</sequence>
<gene>
    <name evidence="4" type="ORF">GJW-30_1_03623</name>
</gene>
<dbReference type="AlphaFoldDB" id="A0A0S3PYQ5"/>
<dbReference type="SUPFAM" id="SSF52096">
    <property type="entry name" value="ClpP/crotonase"/>
    <property type="match status" value="2"/>
</dbReference>
<evidence type="ECO:0000313" key="4">
    <source>
        <dbReference type="EMBL" id="BAT61073.1"/>
    </source>
</evidence>
<evidence type="ECO:0000259" key="2">
    <source>
        <dbReference type="PROSITE" id="PS50980"/>
    </source>
</evidence>
<feature type="domain" description="CoA carboxyltransferase N-terminal" evidence="2">
    <location>
        <begin position="13"/>
        <end position="282"/>
    </location>
</feature>